<dbReference type="Gene3D" id="2.60.40.1220">
    <property type="match status" value="1"/>
</dbReference>
<keyword evidence="2" id="KW-0186">Copper</keyword>
<dbReference type="OMA" id="ARDGHMM"/>
<dbReference type="AlphaFoldDB" id="A0A126PV80"/>
<dbReference type="OrthoDB" id="5568545at2"/>
<reference evidence="5 7" key="1">
    <citation type="submission" date="2015-12" db="EMBL/GenBank/DDBJ databases">
        <authorList>
            <person name="Shamseldin A."/>
            <person name="Moawad H."/>
            <person name="Abd El-Rahim W.M."/>
            <person name="Sadowsky M.J."/>
        </authorList>
    </citation>
    <scope>NUCLEOTIDE SEQUENCE [LARGE SCALE GENOMIC DNA]</scope>
    <source>
        <strain evidence="5 7">D7</strain>
    </source>
</reference>
<dbReference type="GO" id="GO:0005507">
    <property type="term" value="F:copper ion binding"/>
    <property type="evidence" value="ECO:0007669"/>
    <property type="project" value="InterPro"/>
</dbReference>
<name>A0A126PV80_ALTMA</name>
<dbReference type="Pfam" id="PF04234">
    <property type="entry name" value="CopC"/>
    <property type="match status" value="1"/>
</dbReference>
<dbReference type="GO" id="GO:0042597">
    <property type="term" value="C:periplasmic space"/>
    <property type="evidence" value="ECO:0007669"/>
    <property type="project" value="InterPro"/>
</dbReference>
<evidence type="ECO:0000256" key="3">
    <source>
        <dbReference type="SAM" id="SignalP"/>
    </source>
</evidence>
<proteinExistence type="predicted"/>
<dbReference type="EMBL" id="CP014323">
    <property type="protein sequence ID" value="AMJ96936.1"/>
    <property type="molecule type" value="Genomic_DNA"/>
</dbReference>
<dbReference type="InterPro" id="IPR014755">
    <property type="entry name" value="Cu-Rt/internalin_Ig-like"/>
</dbReference>
<evidence type="ECO:0000313" key="5">
    <source>
        <dbReference type="EMBL" id="AMJ96936.1"/>
    </source>
</evidence>
<keyword evidence="8" id="KW-1185">Reference proteome</keyword>
<dbReference type="Proteomes" id="UP000095392">
    <property type="component" value="Unassembled WGS sequence"/>
</dbReference>
<evidence type="ECO:0000313" key="8">
    <source>
        <dbReference type="Proteomes" id="UP000095392"/>
    </source>
</evidence>
<gene>
    <name evidence="5" type="ORF">AVL55_01355</name>
    <name evidence="6" type="ORF">BFV95_4440</name>
</gene>
<dbReference type="InterPro" id="IPR007348">
    <property type="entry name" value="CopC_dom"/>
</dbReference>
<organism evidence="5 7">
    <name type="scientific">Alteromonas macleodii</name>
    <name type="common">Pseudoalteromonas macleodii</name>
    <dbReference type="NCBI Taxonomy" id="28108"/>
    <lineage>
        <taxon>Bacteria</taxon>
        <taxon>Pseudomonadati</taxon>
        <taxon>Pseudomonadota</taxon>
        <taxon>Gammaproteobacteria</taxon>
        <taxon>Alteromonadales</taxon>
        <taxon>Alteromonadaceae</taxon>
        <taxon>Alteromonas/Salinimonas group</taxon>
        <taxon>Alteromonas</taxon>
    </lineage>
</organism>
<sequence>MKALVKSFAIFSVLLSSVALAHEAIEIKSSTPSKNAMLMEAPMELSVSFTKGVRLIKVVLKDSEGAKVDFGFEPPKEVATDYSWTLPKLRPGSYNVEFIMLGSDGHKMKDSFGFMVH</sequence>
<feature type="signal peptide" evidence="3">
    <location>
        <begin position="1"/>
        <end position="21"/>
    </location>
</feature>
<dbReference type="RefSeq" id="WP_012516900.1">
    <property type="nucleotide sequence ID" value="NZ_CP012203.1"/>
</dbReference>
<evidence type="ECO:0000259" key="4">
    <source>
        <dbReference type="Pfam" id="PF04234"/>
    </source>
</evidence>
<evidence type="ECO:0000256" key="2">
    <source>
        <dbReference type="ARBA" id="ARBA00023008"/>
    </source>
</evidence>
<dbReference type="GeneID" id="56265438"/>
<protein>
    <submittedName>
        <fullName evidence="6">CopC domain protein</fullName>
    </submittedName>
    <submittedName>
        <fullName evidence="5">Copper resistance protein CopC</fullName>
    </submittedName>
</protein>
<dbReference type="InterPro" id="IPR014756">
    <property type="entry name" value="Ig_E-set"/>
</dbReference>
<evidence type="ECO:0000256" key="1">
    <source>
        <dbReference type="ARBA" id="ARBA00022729"/>
    </source>
</evidence>
<evidence type="ECO:0000313" key="6">
    <source>
        <dbReference type="EMBL" id="OES25229.1"/>
    </source>
</evidence>
<feature type="chain" id="PRO_5014244907" evidence="3">
    <location>
        <begin position="22"/>
        <end position="117"/>
    </location>
</feature>
<dbReference type="PATRIC" id="fig|28108.53.peg.4310"/>
<reference evidence="6 8" key="2">
    <citation type="submission" date="2016-09" db="EMBL/GenBank/DDBJ databases">
        <title>Draft Genome Sequence of four Alteromonas macleodii strains isolated from copper coupons and grown long-term at elevated copper levels.</title>
        <authorList>
            <person name="Cusick K."/>
            <person name="Dale J."/>
            <person name="Little B."/>
            <person name="Biffinger J."/>
        </authorList>
    </citation>
    <scope>NUCLEOTIDE SEQUENCE [LARGE SCALE GENOMIC DNA]</scope>
    <source>
        <strain evidence="6 8">KCP01</strain>
    </source>
</reference>
<accession>A0A126PV80</accession>
<dbReference type="SUPFAM" id="SSF81296">
    <property type="entry name" value="E set domains"/>
    <property type="match status" value="1"/>
</dbReference>
<evidence type="ECO:0000313" key="7">
    <source>
        <dbReference type="Proteomes" id="UP000063991"/>
    </source>
</evidence>
<dbReference type="EMBL" id="MIPY01000052">
    <property type="protein sequence ID" value="OES25229.1"/>
    <property type="molecule type" value="Genomic_DNA"/>
</dbReference>
<dbReference type="Proteomes" id="UP000063991">
    <property type="component" value="Chromosome"/>
</dbReference>
<feature type="domain" description="CopC" evidence="4">
    <location>
        <begin position="27"/>
        <end position="116"/>
    </location>
</feature>
<dbReference type="GO" id="GO:0046688">
    <property type="term" value="P:response to copper ion"/>
    <property type="evidence" value="ECO:0007669"/>
    <property type="project" value="InterPro"/>
</dbReference>
<keyword evidence="1 3" id="KW-0732">Signal</keyword>